<comment type="caution">
    <text evidence="2">The sequence shown here is derived from an EMBL/GenBank/DDBJ whole genome shotgun (WGS) entry which is preliminary data.</text>
</comment>
<evidence type="ECO:0008006" key="4">
    <source>
        <dbReference type="Google" id="ProtNLM"/>
    </source>
</evidence>
<dbReference type="EMBL" id="PIPY01000007">
    <property type="protein sequence ID" value="RUO60232.1"/>
    <property type="molecule type" value="Genomic_DNA"/>
</dbReference>
<evidence type="ECO:0000313" key="3">
    <source>
        <dbReference type="Proteomes" id="UP000288259"/>
    </source>
</evidence>
<reference evidence="3" key="1">
    <citation type="journal article" date="2018" name="Front. Microbiol.">
        <title>Genome-Based Analysis Reveals the Taxonomy and Diversity of the Family Idiomarinaceae.</title>
        <authorList>
            <person name="Liu Y."/>
            <person name="Lai Q."/>
            <person name="Shao Z."/>
        </authorList>
    </citation>
    <scope>NUCLEOTIDE SEQUENCE [LARGE SCALE GENOMIC DNA]</scope>
    <source>
        <strain evidence="3">CVS-6</strain>
    </source>
</reference>
<dbReference type="InterPro" id="IPR038695">
    <property type="entry name" value="Saro_0823-like_sf"/>
</dbReference>
<dbReference type="PROSITE" id="PS51257">
    <property type="entry name" value="PROKAR_LIPOPROTEIN"/>
    <property type="match status" value="1"/>
</dbReference>
<gene>
    <name evidence="2" type="ORF">CWI71_07420</name>
</gene>
<evidence type="ECO:0000313" key="2">
    <source>
        <dbReference type="EMBL" id="RUO60232.1"/>
    </source>
</evidence>
<accession>A0A432YGZ6</accession>
<dbReference type="AlphaFoldDB" id="A0A432YGZ6"/>
<protein>
    <recommendedName>
        <fullName evidence="4">DUF192 domain-containing protein</fullName>
    </recommendedName>
</protein>
<dbReference type="RefSeq" id="WP_126754639.1">
    <property type="nucleotide sequence ID" value="NZ_PIPY01000007.1"/>
</dbReference>
<dbReference type="PANTHER" id="PTHR37953">
    <property type="entry name" value="UPF0127 PROTEIN MJ1496"/>
    <property type="match status" value="1"/>
</dbReference>
<dbReference type="OrthoDB" id="5526466at2"/>
<sequence>MFRTKHTLASVLLLACGYLAPLHVQAQTDCTTDADNQCSYQTTQLCIADVPGATPMQVEIADTFGKRARGLMHRDGLPTHQGMWFLYDSERPGYSGFWMYNTRIPLDIAYLDEDLRVVKTFTMQPCTSVNPRNCPSYKPGANYWSALEMSAGYFDQYGITSGTQLQLCD</sequence>
<name>A0A432YGZ6_9GAMM</name>
<dbReference type="PANTHER" id="PTHR37953:SF1">
    <property type="entry name" value="UPF0127 PROTEIN MJ1496"/>
    <property type="match status" value="1"/>
</dbReference>
<organism evidence="2 3">
    <name type="scientific">Pseudidiomarina insulisalsae</name>
    <dbReference type="NCBI Taxonomy" id="575789"/>
    <lineage>
        <taxon>Bacteria</taxon>
        <taxon>Pseudomonadati</taxon>
        <taxon>Pseudomonadota</taxon>
        <taxon>Gammaproteobacteria</taxon>
        <taxon>Alteromonadales</taxon>
        <taxon>Idiomarinaceae</taxon>
        <taxon>Pseudidiomarina</taxon>
    </lineage>
</organism>
<dbReference type="Proteomes" id="UP000288259">
    <property type="component" value="Unassembled WGS sequence"/>
</dbReference>
<dbReference type="Gene3D" id="2.60.120.1140">
    <property type="entry name" value="Protein of unknown function DUF192"/>
    <property type="match status" value="1"/>
</dbReference>
<dbReference type="Pfam" id="PF02643">
    <property type="entry name" value="DUF192"/>
    <property type="match status" value="1"/>
</dbReference>
<feature type="chain" id="PRO_5019524894" description="DUF192 domain-containing protein" evidence="1">
    <location>
        <begin position="27"/>
        <end position="169"/>
    </location>
</feature>
<keyword evidence="1" id="KW-0732">Signal</keyword>
<evidence type="ECO:0000256" key="1">
    <source>
        <dbReference type="SAM" id="SignalP"/>
    </source>
</evidence>
<dbReference type="InterPro" id="IPR003795">
    <property type="entry name" value="DUF192"/>
</dbReference>
<keyword evidence="3" id="KW-1185">Reference proteome</keyword>
<proteinExistence type="predicted"/>
<feature type="signal peptide" evidence="1">
    <location>
        <begin position="1"/>
        <end position="26"/>
    </location>
</feature>